<gene>
    <name evidence="2" type="ORF">SNE40_005533</name>
</gene>
<comment type="caution">
    <text evidence="2">The sequence shown here is derived from an EMBL/GenBank/DDBJ whole genome shotgun (WGS) entry which is preliminary data.</text>
</comment>
<feature type="signal peptide" evidence="1">
    <location>
        <begin position="1"/>
        <end position="19"/>
    </location>
</feature>
<dbReference type="InterPro" id="IPR053231">
    <property type="entry name" value="GPCR_LN-TM7"/>
</dbReference>
<proteinExistence type="predicted"/>
<accession>A0AAN8QBS6</accession>
<dbReference type="AlphaFoldDB" id="A0AAN8QBS6"/>
<dbReference type="PANTHER" id="PTHR45902:SF1">
    <property type="entry name" value="LATROPHILIN RECEPTOR-LIKE PROTEIN A"/>
    <property type="match status" value="1"/>
</dbReference>
<name>A0AAN8QBS6_PATCE</name>
<protein>
    <recommendedName>
        <fullName evidence="4">SMB domain-containing protein</fullName>
    </recommendedName>
</protein>
<keyword evidence="1" id="KW-0732">Signal</keyword>
<reference evidence="2 3" key="1">
    <citation type="submission" date="2024-01" db="EMBL/GenBank/DDBJ databases">
        <title>The genome of the rayed Mediterranean limpet Patella caerulea (Linnaeus, 1758).</title>
        <authorList>
            <person name="Anh-Thu Weber A."/>
            <person name="Halstead-Nussloch G."/>
        </authorList>
    </citation>
    <scope>NUCLEOTIDE SEQUENCE [LARGE SCALE GENOMIC DNA]</scope>
    <source>
        <strain evidence="2">AATW-2023a</strain>
        <tissue evidence="2">Whole specimen</tissue>
    </source>
</reference>
<dbReference type="EMBL" id="JAZGQO010000004">
    <property type="protein sequence ID" value="KAK6187530.1"/>
    <property type="molecule type" value="Genomic_DNA"/>
</dbReference>
<dbReference type="PANTHER" id="PTHR45902">
    <property type="entry name" value="LATROPHILIN RECEPTOR-LIKE PROTEIN A"/>
    <property type="match status" value="1"/>
</dbReference>
<sequence>MTFLCIAIICIVMLCSVVAEDEQQSADDQRRLIYNDYCRQACHKEYTDRNRHCKKCYCDKACSLYSDCCLDLPLTDVSDFNDLTAECVAANYPNFPNTYAVLEEDCSPRSSCTDFDNTLVENYEMVTSCPDTETNSLLIDRCKDGHGSKTLPTTDPLTNITYRNTHCLGCNGIQGGIPWSVGFICRGKVPESIGNTWLEVFNQFVNSSLCFKMSRPPEDADVARSCPIPLESVTSKCNVTGRWAPNDEAYEEMIQEGCEKSARLDVRGYKNVFCYYCNAENPTTSEQAVLSNIDMNYVHDIKLWLDPRMENEQQESLDQIWDPFQKRCMNLSCADGKILINGSCQPILLKSNSYLYTFCVDFVYKALSDETNNIEAVGSYSLYTEISLPSFHPFLSKPIAYFMGQCDVELTAKIQKQWLLGTVDPENVDGIIRETLQKLEAYVEKQNTKGLEVKLLKRCTKTQFQDQGLTEPCTIKMDNRQPRSPRPGKHINILLNTMRLTVSKLYLCVQVTLDKSEVQVADDGSVLTIMATNKTLHGLQFEETDGGYKICLDDYIDTVDYSSYLMCAKTERPTSGASKYPVLYNAIVILSFQVISIFEATYRHEV</sequence>
<dbReference type="Proteomes" id="UP001347796">
    <property type="component" value="Unassembled WGS sequence"/>
</dbReference>
<evidence type="ECO:0000313" key="3">
    <source>
        <dbReference type="Proteomes" id="UP001347796"/>
    </source>
</evidence>
<evidence type="ECO:0008006" key="4">
    <source>
        <dbReference type="Google" id="ProtNLM"/>
    </source>
</evidence>
<organism evidence="2 3">
    <name type="scientific">Patella caerulea</name>
    <name type="common">Rayed Mediterranean limpet</name>
    <dbReference type="NCBI Taxonomy" id="87958"/>
    <lineage>
        <taxon>Eukaryota</taxon>
        <taxon>Metazoa</taxon>
        <taxon>Spiralia</taxon>
        <taxon>Lophotrochozoa</taxon>
        <taxon>Mollusca</taxon>
        <taxon>Gastropoda</taxon>
        <taxon>Patellogastropoda</taxon>
        <taxon>Patelloidea</taxon>
        <taxon>Patellidae</taxon>
        <taxon>Patella</taxon>
    </lineage>
</organism>
<feature type="chain" id="PRO_5042948702" description="SMB domain-containing protein" evidence="1">
    <location>
        <begin position="20"/>
        <end position="606"/>
    </location>
</feature>
<evidence type="ECO:0000256" key="1">
    <source>
        <dbReference type="SAM" id="SignalP"/>
    </source>
</evidence>
<evidence type="ECO:0000313" key="2">
    <source>
        <dbReference type="EMBL" id="KAK6187530.1"/>
    </source>
</evidence>
<keyword evidence="3" id="KW-1185">Reference proteome</keyword>